<dbReference type="SUPFAM" id="SSF47648">
    <property type="entry name" value="Nucleoside phosphorylase/phosphoribosyltransferase N-terminal domain"/>
    <property type="match status" value="1"/>
</dbReference>
<evidence type="ECO:0000259" key="9">
    <source>
        <dbReference type="Pfam" id="PF02885"/>
    </source>
</evidence>
<dbReference type="EC" id="2.4.2.18" evidence="2"/>
<dbReference type="Pfam" id="PF00591">
    <property type="entry name" value="Glycos_transf_3"/>
    <property type="match status" value="1"/>
</dbReference>
<evidence type="ECO:0000256" key="1">
    <source>
        <dbReference type="ARBA" id="ARBA00004907"/>
    </source>
</evidence>
<dbReference type="InterPro" id="IPR017459">
    <property type="entry name" value="Glycosyl_Trfase_fam3_N_dom"/>
</dbReference>
<dbReference type="AlphaFoldDB" id="A0A6J6PEM9"/>
<dbReference type="HAMAP" id="MF_00211">
    <property type="entry name" value="TrpD"/>
    <property type="match status" value="1"/>
</dbReference>
<dbReference type="FunFam" id="3.40.1030.10:FF:000002">
    <property type="entry name" value="Anthranilate phosphoribosyltransferase"/>
    <property type="match status" value="1"/>
</dbReference>
<feature type="domain" description="Glycosyl transferase family 3 N-terminal" evidence="9">
    <location>
        <begin position="8"/>
        <end position="69"/>
    </location>
</feature>
<keyword evidence="4" id="KW-0328">Glycosyltransferase</keyword>
<protein>
    <recommendedName>
        <fullName evidence="2">anthranilate phosphoribosyltransferase</fullName>
        <ecNumber evidence="2">2.4.2.18</ecNumber>
    </recommendedName>
</protein>
<proteinExistence type="inferred from homology"/>
<dbReference type="EMBL" id="CAEZXZ010000028">
    <property type="protein sequence ID" value="CAB4697146.1"/>
    <property type="molecule type" value="Genomic_DNA"/>
</dbReference>
<dbReference type="GO" id="GO:0005829">
    <property type="term" value="C:cytosol"/>
    <property type="evidence" value="ECO:0007669"/>
    <property type="project" value="TreeGrafter"/>
</dbReference>
<evidence type="ECO:0000256" key="3">
    <source>
        <dbReference type="ARBA" id="ARBA00022605"/>
    </source>
</evidence>
<evidence type="ECO:0000313" key="10">
    <source>
        <dbReference type="EMBL" id="CAB4697146.1"/>
    </source>
</evidence>
<dbReference type="GO" id="GO:0004048">
    <property type="term" value="F:anthranilate phosphoribosyltransferase activity"/>
    <property type="evidence" value="ECO:0007669"/>
    <property type="project" value="UniProtKB-EC"/>
</dbReference>
<dbReference type="PANTHER" id="PTHR43285:SF2">
    <property type="entry name" value="ANTHRANILATE PHOSPHORIBOSYLTRANSFERASE"/>
    <property type="match status" value="1"/>
</dbReference>
<dbReference type="InterPro" id="IPR000312">
    <property type="entry name" value="Glycosyl_Trfase_fam3"/>
</dbReference>
<evidence type="ECO:0000259" key="8">
    <source>
        <dbReference type="Pfam" id="PF00591"/>
    </source>
</evidence>
<dbReference type="InterPro" id="IPR005940">
    <property type="entry name" value="Anthranilate_Pribosyl_Tfrase"/>
</dbReference>
<comment type="pathway">
    <text evidence="1">Amino-acid biosynthesis; L-tryptophan biosynthesis; L-tryptophan from chorismate: step 2/5.</text>
</comment>
<evidence type="ECO:0000256" key="6">
    <source>
        <dbReference type="ARBA" id="ARBA00022822"/>
    </source>
</evidence>
<dbReference type="Gene3D" id="1.20.970.10">
    <property type="entry name" value="Transferase, Pyrimidine Nucleoside Phosphorylase, Chain C"/>
    <property type="match status" value="1"/>
</dbReference>
<dbReference type="GO" id="GO:0000162">
    <property type="term" value="P:L-tryptophan biosynthetic process"/>
    <property type="evidence" value="ECO:0007669"/>
    <property type="project" value="UniProtKB-KW"/>
</dbReference>
<evidence type="ECO:0000256" key="5">
    <source>
        <dbReference type="ARBA" id="ARBA00022679"/>
    </source>
</evidence>
<evidence type="ECO:0000256" key="2">
    <source>
        <dbReference type="ARBA" id="ARBA00011948"/>
    </source>
</evidence>
<dbReference type="SUPFAM" id="SSF52418">
    <property type="entry name" value="Nucleoside phosphorylase/phosphoribosyltransferase catalytic domain"/>
    <property type="match status" value="1"/>
</dbReference>
<reference evidence="10" key="1">
    <citation type="submission" date="2020-05" db="EMBL/GenBank/DDBJ databases">
        <authorList>
            <person name="Chiriac C."/>
            <person name="Salcher M."/>
            <person name="Ghai R."/>
            <person name="Kavagutti S V."/>
        </authorList>
    </citation>
    <scope>NUCLEOTIDE SEQUENCE</scope>
</reference>
<dbReference type="Pfam" id="PF02885">
    <property type="entry name" value="Glycos_trans_3N"/>
    <property type="match status" value="1"/>
</dbReference>
<evidence type="ECO:0000256" key="4">
    <source>
        <dbReference type="ARBA" id="ARBA00022676"/>
    </source>
</evidence>
<dbReference type="EMBL" id="CAFBPA010000069">
    <property type="protein sequence ID" value="CAB5002760.1"/>
    <property type="molecule type" value="Genomic_DNA"/>
</dbReference>
<sequence length="361" mass="37604">MPQLTWPHLLRSLLSGSDLSAESTTWAMSQILAGDATDVQVAGFVTALRAKGETPVEVRALVEVMLAHANRVNVNRVVLDVVGTGGDNSHSVNISTMAAIVAAAAGAPVVKHGNRAASSSTGTADVLEELGVVIDLSPESVEVCAENVGIAFCFAPIHHPAMRYAVTARRELGVPTVFNLLGPLTNPALAESALIGCADKSRAPVMADVLARRGVKAIVVHGADGFDEISTSALTHAWDVTGAGIREVVIDPRELGIAFVDADLIKGGDRIRNAQLLRKTLSGVVAADADAERVSAIRDAVALNAAAALVAYDAATGVGEPESKLLERMRVALPRARAVLESGSGAVLLDRWIEETTSLKK</sequence>
<dbReference type="InterPro" id="IPR035902">
    <property type="entry name" value="Nuc_phospho_transferase"/>
</dbReference>
<keyword evidence="6" id="KW-0822">Tryptophan biosynthesis</keyword>
<dbReference type="PANTHER" id="PTHR43285">
    <property type="entry name" value="ANTHRANILATE PHOSPHORIBOSYLTRANSFERASE"/>
    <property type="match status" value="1"/>
</dbReference>
<accession>A0A6J6PEM9</accession>
<dbReference type="NCBIfam" id="TIGR01245">
    <property type="entry name" value="trpD"/>
    <property type="match status" value="1"/>
</dbReference>
<evidence type="ECO:0000313" key="11">
    <source>
        <dbReference type="EMBL" id="CAB5002760.1"/>
    </source>
</evidence>
<keyword evidence="7" id="KW-0057">Aromatic amino acid biosynthesis</keyword>
<organism evidence="10">
    <name type="scientific">freshwater metagenome</name>
    <dbReference type="NCBI Taxonomy" id="449393"/>
    <lineage>
        <taxon>unclassified sequences</taxon>
        <taxon>metagenomes</taxon>
        <taxon>ecological metagenomes</taxon>
    </lineage>
</organism>
<name>A0A6J6PEM9_9ZZZZ</name>
<dbReference type="InterPro" id="IPR036320">
    <property type="entry name" value="Glycosyl_Trfase_fam3_N_dom_sf"/>
</dbReference>
<keyword evidence="5" id="KW-0808">Transferase</keyword>
<evidence type="ECO:0000256" key="7">
    <source>
        <dbReference type="ARBA" id="ARBA00023141"/>
    </source>
</evidence>
<feature type="domain" description="Glycosyl transferase family 3" evidence="8">
    <location>
        <begin position="77"/>
        <end position="329"/>
    </location>
</feature>
<gene>
    <name evidence="10" type="ORF">UFOPK2625_00307</name>
    <name evidence="11" type="ORF">UFOPK4043_00604</name>
</gene>
<keyword evidence="3" id="KW-0028">Amino-acid biosynthesis</keyword>
<dbReference type="Gene3D" id="3.40.1030.10">
    <property type="entry name" value="Nucleoside phosphorylase/phosphoribosyltransferase catalytic domain"/>
    <property type="match status" value="1"/>
</dbReference>